<protein>
    <submittedName>
        <fullName evidence="2">GNAT family N-acetyltransferase</fullName>
    </submittedName>
</protein>
<evidence type="ECO:0000259" key="1">
    <source>
        <dbReference type="PROSITE" id="PS51186"/>
    </source>
</evidence>
<keyword evidence="3" id="KW-1185">Reference proteome</keyword>
<reference evidence="2" key="1">
    <citation type="submission" date="2020-08" db="EMBL/GenBank/DDBJ databases">
        <title>Genome public.</title>
        <authorList>
            <person name="Liu C."/>
            <person name="Sun Q."/>
        </authorList>
    </citation>
    <scope>NUCLEOTIDE SEQUENCE</scope>
    <source>
        <strain evidence="2">BX21</strain>
    </source>
</reference>
<dbReference type="PANTHER" id="PTHR43415">
    <property type="entry name" value="SPERMIDINE N(1)-ACETYLTRANSFERASE"/>
    <property type="match status" value="1"/>
</dbReference>
<sequence length="156" mass="18353">MKLMLVEFTELYAKEICDWKYDGEYSIYNYPEWDKAFDEKWAITIEEKRKKEFSAVVDDYNNLCGYIRLQKKDEYILIGVGLKPSLCGQGLGNTIMKIVKQQCRELYPNKKIALEVRSFNERAIKCYKRAGFKVKGIYEKDTPIGHGEFIRMEFGS</sequence>
<dbReference type="PROSITE" id="PS51186">
    <property type="entry name" value="GNAT"/>
    <property type="match status" value="1"/>
</dbReference>
<dbReference type="InterPro" id="IPR016181">
    <property type="entry name" value="Acyl_CoA_acyltransferase"/>
</dbReference>
<dbReference type="SUPFAM" id="SSF55729">
    <property type="entry name" value="Acyl-CoA N-acyltransferases (Nat)"/>
    <property type="match status" value="1"/>
</dbReference>
<name>A0A926IKZ5_9FIRM</name>
<organism evidence="2 3">
    <name type="scientific">Paratissierella segnis</name>
    <dbReference type="NCBI Taxonomy" id="2763679"/>
    <lineage>
        <taxon>Bacteria</taxon>
        <taxon>Bacillati</taxon>
        <taxon>Bacillota</taxon>
        <taxon>Tissierellia</taxon>
        <taxon>Tissierellales</taxon>
        <taxon>Tissierellaceae</taxon>
        <taxon>Paratissierella</taxon>
    </lineage>
</organism>
<proteinExistence type="predicted"/>
<evidence type="ECO:0000313" key="2">
    <source>
        <dbReference type="EMBL" id="MBC8588163.1"/>
    </source>
</evidence>
<dbReference type="AlphaFoldDB" id="A0A926IKZ5"/>
<feature type="domain" description="N-acetyltransferase" evidence="1">
    <location>
        <begin position="3"/>
        <end position="156"/>
    </location>
</feature>
<dbReference type="Pfam" id="PF00583">
    <property type="entry name" value="Acetyltransf_1"/>
    <property type="match status" value="1"/>
</dbReference>
<evidence type="ECO:0000313" key="3">
    <source>
        <dbReference type="Proteomes" id="UP000601171"/>
    </source>
</evidence>
<dbReference type="GO" id="GO:0016747">
    <property type="term" value="F:acyltransferase activity, transferring groups other than amino-acyl groups"/>
    <property type="evidence" value="ECO:0007669"/>
    <property type="project" value="InterPro"/>
</dbReference>
<dbReference type="InterPro" id="IPR000182">
    <property type="entry name" value="GNAT_dom"/>
</dbReference>
<dbReference type="Gene3D" id="3.40.630.30">
    <property type="match status" value="1"/>
</dbReference>
<comment type="caution">
    <text evidence="2">The sequence shown here is derived from an EMBL/GenBank/DDBJ whole genome shotgun (WGS) entry which is preliminary data.</text>
</comment>
<gene>
    <name evidence="2" type="ORF">H8707_07915</name>
</gene>
<dbReference type="PANTHER" id="PTHR43415:SF3">
    <property type="entry name" value="GNAT-FAMILY ACETYLTRANSFERASE"/>
    <property type="match status" value="1"/>
</dbReference>
<dbReference type="EMBL" id="JACRTG010000018">
    <property type="protein sequence ID" value="MBC8588163.1"/>
    <property type="molecule type" value="Genomic_DNA"/>
</dbReference>
<dbReference type="Proteomes" id="UP000601171">
    <property type="component" value="Unassembled WGS sequence"/>
</dbReference>
<dbReference type="RefSeq" id="WP_262429615.1">
    <property type="nucleotide sequence ID" value="NZ_JACRTG010000018.1"/>
</dbReference>
<accession>A0A926IKZ5</accession>